<dbReference type="STRING" id="981085.W9RZM4"/>
<evidence type="ECO:0000313" key="1">
    <source>
        <dbReference type="EMBL" id="EXC19413.1"/>
    </source>
</evidence>
<protein>
    <submittedName>
        <fullName evidence="1">Uncharacterized protein</fullName>
    </submittedName>
</protein>
<dbReference type="Gene3D" id="1.10.600.10">
    <property type="entry name" value="Farnesyl Diphosphate Synthase"/>
    <property type="match status" value="1"/>
</dbReference>
<evidence type="ECO:0000313" key="2">
    <source>
        <dbReference type="Proteomes" id="UP000030645"/>
    </source>
</evidence>
<name>W9RZM4_9ROSA</name>
<dbReference type="AlphaFoldDB" id="W9RZM4"/>
<proteinExistence type="predicted"/>
<gene>
    <name evidence="1" type="ORF">L484_004128</name>
</gene>
<dbReference type="InterPro" id="IPR008949">
    <property type="entry name" value="Isoprenoid_synthase_dom_sf"/>
</dbReference>
<dbReference type="eggNOG" id="KOG0776">
    <property type="taxonomic scope" value="Eukaryota"/>
</dbReference>
<reference evidence="2" key="1">
    <citation type="submission" date="2013-01" db="EMBL/GenBank/DDBJ databases">
        <title>Draft Genome Sequence of a Mulberry Tree, Morus notabilis C.K. Schneid.</title>
        <authorList>
            <person name="He N."/>
            <person name="Zhao S."/>
        </authorList>
    </citation>
    <scope>NUCLEOTIDE SEQUENCE</scope>
</reference>
<organism evidence="1 2">
    <name type="scientific">Morus notabilis</name>
    <dbReference type="NCBI Taxonomy" id="981085"/>
    <lineage>
        <taxon>Eukaryota</taxon>
        <taxon>Viridiplantae</taxon>
        <taxon>Streptophyta</taxon>
        <taxon>Embryophyta</taxon>
        <taxon>Tracheophyta</taxon>
        <taxon>Spermatophyta</taxon>
        <taxon>Magnoliopsida</taxon>
        <taxon>eudicotyledons</taxon>
        <taxon>Gunneridae</taxon>
        <taxon>Pentapetalae</taxon>
        <taxon>rosids</taxon>
        <taxon>fabids</taxon>
        <taxon>Rosales</taxon>
        <taxon>Moraceae</taxon>
        <taxon>Moreae</taxon>
        <taxon>Morus</taxon>
    </lineage>
</organism>
<accession>W9RZM4</accession>
<sequence length="165" mass="19118">MMNTRRNGFPEWITTISAATSRRTTRSVTLSSPCLQAHRPWSLSFQNHLRNWPRRPPIVDIYTEGPDNAELEKLEFIHIHKIAIVLEASVVLDATLNGGSDEEVEKLQNFKRNLRDSLMVVNNNNRSKNLTEGKNLRGRKLAKIKVQWAFYDKVYSSWQKLVIFP</sequence>
<dbReference type="EMBL" id="KE345862">
    <property type="protein sequence ID" value="EXC19413.1"/>
    <property type="molecule type" value="Genomic_DNA"/>
</dbReference>
<keyword evidence="2" id="KW-1185">Reference proteome</keyword>
<dbReference type="Proteomes" id="UP000030645">
    <property type="component" value="Unassembled WGS sequence"/>
</dbReference>